<evidence type="ECO:0000313" key="2">
    <source>
        <dbReference type="EMBL" id="AAF19976.1"/>
    </source>
</evidence>
<feature type="region of interest" description="Disordered" evidence="1">
    <location>
        <begin position="14"/>
        <end position="148"/>
    </location>
</feature>
<proteinExistence type="predicted"/>
<keyword evidence="2" id="KW-0223">Dioxygenase</keyword>
<feature type="compositionally biased region" description="Low complexity" evidence="1">
    <location>
        <begin position="132"/>
        <end position="148"/>
    </location>
</feature>
<sequence>YHVSSVHWNYAATQNQRKQREAGEEIKTMSAGSMGQERRRLLLLRERPPAALDPLGQPRGSPAVRAPRRAGPRLRPGPRRLDDPELAQPLPVPQRLPDGPVQLADPYRAADLRQPDRDHHLLHRPQGREQLRPAPSASASTRTSSTSA</sequence>
<protein>
    <submittedName>
        <fullName evidence="2">Putative class I ring-hydroxylating dioxygenase</fullName>
    </submittedName>
</protein>
<feature type="compositionally biased region" description="Basic and acidic residues" evidence="1">
    <location>
        <begin position="108"/>
        <end position="119"/>
    </location>
</feature>
<feature type="non-terminal residue" evidence="2">
    <location>
        <position position="1"/>
    </location>
</feature>
<dbReference type="EMBL" id="AF209476">
    <property type="protein sequence ID" value="AAF19976.1"/>
    <property type="molecule type" value="Genomic_DNA"/>
</dbReference>
<feature type="compositionally biased region" description="Basic and acidic residues" evidence="1">
    <location>
        <begin position="18"/>
        <end position="27"/>
    </location>
</feature>
<keyword evidence="2" id="KW-0560">Oxidoreductase</keyword>
<evidence type="ECO:0000256" key="1">
    <source>
        <dbReference type="SAM" id="MobiDB-lite"/>
    </source>
</evidence>
<feature type="compositionally biased region" description="Basic residues" evidence="1">
    <location>
        <begin position="66"/>
        <end position="78"/>
    </location>
</feature>
<feature type="compositionally biased region" description="Basic and acidic residues" evidence="1">
    <location>
        <begin position="36"/>
        <end position="48"/>
    </location>
</feature>
<dbReference type="AlphaFoldDB" id="Q9REU8"/>
<reference evidence="2" key="1">
    <citation type="submission" date="1999-11" db="EMBL/GenBank/DDBJ databases">
        <title>Microbial diversity and the degradation of aromatic hydrocarbons.</title>
        <authorList>
            <person name="Yeates C."/>
            <person name="Holmes A.J."/>
            <person name="Gillings M.R."/>
        </authorList>
    </citation>
    <scope>NUCLEOTIDE SEQUENCE</scope>
    <source>
        <strain evidence="2">KF707</strain>
    </source>
</reference>
<feature type="non-terminal residue" evidence="2">
    <location>
        <position position="148"/>
    </location>
</feature>
<name>Q9REU8_ECTOL</name>
<accession>Q9REU8</accession>
<dbReference type="GO" id="GO:0051213">
    <property type="term" value="F:dioxygenase activity"/>
    <property type="evidence" value="ECO:0007669"/>
    <property type="project" value="UniProtKB-KW"/>
</dbReference>
<organism evidence="2">
    <name type="scientific">Ectopseudomonas oleovorans</name>
    <name type="common">Pseudomonas oleovorans</name>
    <dbReference type="NCBI Taxonomy" id="301"/>
    <lineage>
        <taxon>Bacteria</taxon>
        <taxon>Pseudomonadati</taxon>
        <taxon>Pseudomonadota</taxon>
        <taxon>Gammaproteobacteria</taxon>
        <taxon>Pseudomonadales</taxon>
        <taxon>Pseudomonadaceae</taxon>
        <taxon>Ectopseudomonas</taxon>
    </lineage>
</organism>